<proteinExistence type="predicted"/>
<protein>
    <submittedName>
        <fullName evidence="2">ATP synthase F0 subunit 8</fullName>
    </submittedName>
</protein>
<feature type="transmembrane region" description="Helical" evidence="1">
    <location>
        <begin position="6"/>
        <end position="30"/>
    </location>
</feature>
<keyword evidence="1" id="KW-0812">Transmembrane</keyword>
<geneLocation type="mitochondrion" evidence="2"/>
<keyword evidence="2" id="KW-0496">Mitochondrion</keyword>
<dbReference type="AlphaFoldDB" id="A0A7L7S5Z4"/>
<accession>A0A7L7S5Z4</accession>
<sequence length="54" mass="6636">MPQMMPLNWLLLMLMFMIMFMFSLSFFYYIKSFISINKLNLNNSKISSKINWSW</sequence>
<name>A0A7L7S5Z4_9NEOP</name>
<evidence type="ECO:0000313" key="2">
    <source>
        <dbReference type="EMBL" id="QNV11729.1"/>
    </source>
</evidence>
<evidence type="ECO:0000256" key="1">
    <source>
        <dbReference type="SAM" id="Phobius"/>
    </source>
</evidence>
<gene>
    <name evidence="2" type="primary">ATP8</name>
</gene>
<organism evidence="2">
    <name type="scientific">Hydropsyche fulvipes</name>
    <dbReference type="NCBI Taxonomy" id="1271724"/>
    <lineage>
        <taxon>Eukaryota</taxon>
        <taxon>Metazoa</taxon>
        <taxon>Ecdysozoa</taxon>
        <taxon>Arthropoda</taxon>
        <taxon>Hexapoda</taxon>
        <taxon>Insecta</taxon>
        <taxon>Pterygota</taxon>
        <taxon>Neoptera</taxon>
        <taxon>Endopterygota</taxon>
        <taxon>Trichoptera</taxon>
        <taxon>Annulipalpia</taxon>
        <taxon>Hydropsychoidea</taxon>
        <taxon>Hydropsychidae</taxon>
        <taxon>Hydropsychinae</taxon>
        <taxon>Hydropsyche</taxon>
        <taxon>Hydropsyche</taxon>
    </lineage>
</organism>
<keyword evidence="1" id="KW-1133">Transmembrane helix</keyword>
<reference evidence="2" key="1">
    <citation type="submission" date="2020-08" db="EMBL/GenBank/DDBJ databases">
        <title>DNAmark Project.</title>
        <authorList>
            <person name="Leerhoei F."/>
        </authorList>
    </citation>
    <scope>NUCLEOTIDE SEQUENCE</scope>
    <source>
        <strain evidence="2">DM537</strain>
    </source>
</reference>
<dbReference type="EMBL" id="MT862393">
    <property type="protein sequence ID" value="QNV11729.1"/>
    <property type="molecule type" value="Genomic_DNA"/>
</dbReference>
<keyword evidence="1" id="KW-0472">Membrane</keyword>